<evidence type="ECO:0000313" key="2">
    <source>
        <dbReference type="Proteomes" id="UP000320533"/>
    </source>
</evidence>
<protein>
    <submittedName>
        <fullName evidence="1">Uncharacterized protein</fullName>
    </submittedName>
</protein>
<dbReference type="KEGG" id="bun:Bun01g_14010"/>
<evidence type="ECO:0000313" key="1">
    <source>
        <dbReference type="EMBL" id="BBK87031.1"/>
    </source>
</evidence>
<dbReference type="RefSeq" id="WP_141981528.1">
    <property type="nucleotide sequence ID" value="NZ_AP019724.1"/>
</dbReference>
<dbReference type="Proteomes" id="UP000320533">
    <property type="component" value="Chromosome"/>
</dbReference>
<reference evidence="1 2" key="1">
    <citation type="submission" date="2019-06" db="EMBL/GenBank/DDBJ databases">
        <title>Complete genome sequence of Bacteroides uniformis NBRC 113350.</title>
        <authorList>
            <person name="Miura T."/>
            <person name="Furukawa M."/>
            <person name="Shimamura M."/>
            <person name="Ohyama Y."/>
            <person name="Yamazoe A."/>
            <person name="Kawasaki H."/>
        </authorList>
    </citation>
    <scope>NUCLEOTIDE SEQUENCE [LARGE SCALE GENOMIC DNA]</scope>
    <source>
        <strain evidence="1 2">NBRC 113350</strain>
    </source>
</reference>
<gene>
    <name evidence="1" type="ORF">Bun01g_14010</name>
</gene>
<sequence length="89" mass="10634">MIYNKSFTVILDDLSEYIDTHDKLLLKEDMLQLAYKNYIIDVGFYSKEFVLYVIKDHNWDIPIIKEFIQENDIINRINKACIEVLSICK</sequence>
<dbReference type="EMBL" id="AP019724">
    <property type="protein sequence ID" value="BBK87031.1"/>
    <property type="molecule type" value="Genomic_DNA"/>
</dbReference>
<accession>A0A4Y1VHI8</accession>
<proteinExistence type="predicted"/>
<name>A0A4Y1VHI8_BACUN</name>
<dbReference type="AlphaFoldDB" id="A0A4Y1VHI8"/>
<organism evidence="1 2">
    <name type="scientific">Bacteroides uniformis</name>
    <dbReference type="NCBI Taxonomy" id="820"/>
    <lineage>
        <taxon>Bacteria</taxon>
        <taxon>Pseudomonadati</taxon>
        <taxon>Bacteroidota</taxon>
        <taxon>Bacteroidia</taxon>
        <taxon>Bacteroidales</taxon>
        <taxon>Bacteroidaceae</taxon>
        <taxon>Bacteroides</taxon>
    </lineage>
</organism>